<evidence type="ECO:0000313" key="4">
    <source>
        <dbReference type="Proteomes" id="UP000294535"/>
    </source>
</evidence>
<dbReference type="SUPFAM" id="SSF53756">
    <property type="entry name" value="UDP-Glycosyltransferase/glycogen phosphorylase"/>
    <property type="match status" value="1"/>
</dbReference>
<dbReference type="Pfam" id="PF00534">
    <property type="entry name" value="Glycos_transf_1"/>
    <property type="match status" value="1"/>
</dbReference>
<feature type="domain" description="Glycosyl transferase family 1" evidence="2">
    <location>
        <begin position="197"/>
        <end position="343"/>
    </location>
</feature>
<dbReference type="AlphaFoldDB" id="A0A4R6T9D1"/>
<dbReference type="OrthoDB" id="9790710at2"/>
<dbReference type="GO" id="GO:0016757">
    <property type="term" value="F:glycosyltransferase activity"/>
    <property type="evidence" value="ECO:0007669"/>
    <property type="project" value="InterPro"/>
</dbReference>
<dbReference type="RefSeq" id="WP_133553596.1">
    <property type="nucleotide sequence ID" value="NZ_SNYF01000005.1"/>
</dbReference>
<dbReference type="PANTHER" id="PTHR46401:SF2">
    <property type="entry name" value="GLYCOSYLTRANSFERASE WBBK-RELATED"/>
    <property type="match status" value="1"/>
</dbReference>
<dbReference type="InterPro" id="IPR001296">
    <property type="entry name" value="Glyco_trans_1"/>
</dbReference>
<dbReference type="EMBL" id="SNYF01000005">
    <property type="protein sequence ID" value="TDQ19361.1"/>
    <property type="molecule type" value="Genomic_DNA"/>
</dbReference>
<keyword evidence="4" id="KW-1185">Reference proteome</keyword>
<keyword evidence="1 3" id="KW-0808">Transferase</keyword>
<dbReference type="Proteomes" id="UP000294535">
    <property type="component" value="Unassembled WGS sequence"/>
</dbReference>
<dbReference type="Gene3D" id="3.40.50.2000">
    <property type="entry name" value="Glycogen Phosphorylase B"/>
    <property type="match status" value="2"/>
</dbReference>
<evidence type="ECO:0000313" key="3">
    <source>
        <dbReference type="EMBL" id="TDQ19361.1"/>
    </source>
</evidence>
<accession>A0A4R6T9D1</accession>
<organism evidence="3 4">
    <name type="scientific">Algoriphagus boseongensis</name>
    <dbReference type="NCBI Taxonomy" id="1442587"/>
    <lineage>
        <taxon>Bacteria</taxon>
        <taxon>Pseudomonadati</taxon>
        <taxon>Bacteroidota</taxon>
        <taxon>Cytophagia</taxon>
        <taxon>Cytophagales</taxon>
        <taxon>Cyclobacteriaceae</taxon>
        <taxon>Algoriphagus</taxon>
    </lineage>
</organism>
<dbReference type="GO" id="GO:0009103">
    <property type="term" value="P:lipopolysaccharide biosynthetic process"/>
    <property type="evidence" value="ECO:0007669"/>
    <property type="project" value="TreeGrafter"/>
</dbReference>
<proteinExistence type="predicted"/>
<reference evidence="3 4" key="1">
    <citation type="submission" date="2019-03" db="EMBL/GenBank/DDBJ databases">
        <title>Genomic Encyclopedia of Type Strains, Phase III (KMG-III): the genomes of soil and plant-associated and newly described type strains.</title>
        <authorList>
            <person name="Whitman W."/>
        </authorList>
    </citation>
    <scope>NUCLEOTIDE SEQUENCE [LARGE SCALE GENOMIC DNA]</scope>
    <source>
        <strain evidence="3 4">CECT 8446</strain>
    </source>
</reference>
<evidence type="ECO:0000256" key="1">
    <source>
        <dbReference type="ARBA" id="ARBA00022679"/>
    </source>
</evidence>
<comment type="caution">
    <text evidence="3">The sequence shown here is derived from an EMBL/GenBank/DDBJ whole genome shotgun (WGS) entry which is preliminary data.</text>
</comment>
<protein>
    <submittedName>
        <fullName evidence="3">Glycosyltransferase involved in cell wall biosynthesis</fullName>
    </submittedName>
</protein>
<name>A0A4R6T9D1_9BACT</name>
<evidence type="ECO:0000259" key="2">
    <source>
        <dbReference type="Pfam" id="PF00534"/>
    </source>
</evidence>
<dbReference type="PANTHER" id="PTHR46401">
    <property type="entry name" value="GLYCOSYLTRANSFERASE WBBK-RELATED"/>
    <property type="match status" value="1"/>
</dbReference>
<sequence>MKRIFIFYEYFPPAFKSGGITRSISNLSQFLSNYLEVYVFTGSRDLHCEDILPVKTDTWLKIQDRVFVYYAKEKLRRKHLKEELNRIQPQVIYINGLFTPRFSFFPLLLKDQLSFPVKWVIAPRGMLQEGALAIKPLKKRIFLNLMKVLNLFENISWHATENQEKEDIARFGLEDQTIRIASNIPAITDPPCLDLPKKRMEIRLVFLALISPVKNLDTLLKILAEVPKGYLVCLDIFGPIKDSQYWEQCNLEIQKLPEFVQVNYKGEIKPEESHEVLGSYHAMSLLTKGENFGHAIFESLYVGTPVLISDKTPWRKLPESQAGWDMDLSRPMDIKDKILEIASWDKSEYLSWRKGARGFAEKFLKETDFEKQYRELFEF</sequence>
<gene>
    <name evidence="3" type="ORF">DFQ04_1182</name>
</gene>